<evidence type="ECO:0000313" key="2">
    <source>
        <dbReference type="Proteomes" id="UP000197024"/>
    </source>
</evidence>
<dbReference type="AlphaFoldDB" id="A0A1Z3LY80"/>
<accession>A0A1Z3LY80</accession>
<gene>
    <name evidence="1" type="ORF">CD943_09680</name>
</gene>
<name>A0A1Z3LY80_BREDI</name>
<reference evidence="1 2" key="2">
    <citation type="submission" date="2017-06" db="EMBL/GenBank/DDBJ databases">
        <authorList>
            <person name="Kim H.J."/>
            <person name="Triplett B.A."/>
        </authorList>
    </citation>
    <scope>NUCLEOTIDE SEQUENCE [LARGE SCALE GENOMIC DNA]</scope>
    <source>
        <strain evidence="1 2">BZC3</strain>
    </source>
</reference>
<dbReference type="Pfam" id="PF21716">
    <property type="entry name" value="dnstrm_HI1420"/>
    <property type="match status" value="1"/>
</dbReference>
<dbReference type="EMBL" id="CP021995">
    <property type="protein sequence ID" value="ASD27129.1"/>
    <property type="molecule type" value="Genomic_DNA"/>
</dbReference>
<reference evidence="1 2" key="1">
    <citation type="submission" date="2017-06" db="EMBL/GenBank/DDBJ databases">
        <title>Biodegradation of gentamicin by bacterial consortia AMQD4 in synthetic medium and raw gentamicin sewage.</title>
        <authorList>
            <person name="Chang H."/>
            <person name="Feng Y."/>
            <person name="Li Z."/>
            <person name="Xue J."/>
            <person name="Cheng D."/>
        </authorList>
    </citation>
    <scope>NUCLEOTIDE SEQUENCE [LARGE SCALE GENOMIC DNA]</scope>
    <source>
        <strain evidence="1 2">BZC3</strain>
    </source>
</reference>
<dbReference type="InterPro" id="IPR014057">
    <property type="entry name" value="HI1420"/>
</dbReference>
<evidence type="ECO:0000313" key="1">
    <source>
        <dbReference type="EMBL" id="ASD27129.1"/>
    </source>
</evidence>
<dbReference type="RefSeq" id="WP_088410885.1">
    <property type="nucleotide sequence ID" value="NZ_CP021995.1"/>
</dbReference>
<sequence length="106" mass="10927">MGEKPELTTMSDLGITIFDPADALTSPEHIAAYIDLVAEEAGDDTREVLKALGVAVRASGSAPALAIKAGLTLAELETALGEDGDPSFDTVLSIASALGIRIRFEA</sequence>
<dbReference type="NCBIfam" id="TIGR02684">
    <property type="entry name" value="dnstrm_HI1420"/>
    <property type="match status" value="1"/>
</dbReference>
<dbReference type="Proteomes" id="UP000197024">
    <property type="component" value="Chromosome"/>
</dbReference>
<proteinExistence type="predicted"/>
<organism evidence="1 2">
    <name type="scientific">Brevundimonas diminuta</name>
    <name type="common">Pseudomonas diminuta</name>
    <dbReference type="NCBI Taxonomy" id="293"/>
    <lineage>
        <taxon>Bacteria</taxon>
        <taxon>Pseudomonadati</taxon>
        <taxon>Pseudomonadota</taxon>
        <taxon>Alphaproteobacteria</taxon>
        <taxon>Caulobacterales</taxon>
        <taxon>Caulobacteraceae</taxon>
        <taxon>Brevundimonas</taxon>
    </lineage>
</organism>
<protein>
    <submittedName>
        <fullName evidence="1">Putative addiction module antidote protein</fullName>
    </submittedName>
</protein>